<proteinExistence type="inferred from homology"/>
<sequence length="245" mass="27041">MSGPQGIHFPLAIDFPELVVESTSRCLSKPPNRASDSEVAPPPRPSLPALARSPPAAGQPQARSHRRGLAADAEGKEGRDASARAWLRELRDVLYLLRDGFDDFRRAAALRNQQGRRSTLNVSDCWNLFRLPRDMKYMASLRHLYTEGCKSLKSMPPDLGELSSLQILTYFVVGASSGCSTVEGLRNLDLGGKLILDCLENVTEAQAKAAALENKEILTYFVAEYISSGVANAMRNRHLIVTRRY</sequence>
<evidence type="ECO:0000256" key="1">
    <source>
        <dbReference type="ARBA" id="ARBA00008894"/>
    </source>
</evidence>
<keyword evidence="9" id="KW-1185">Reference proteome</keyword>
<reference evidence="8" key="1">
    <citation type="submission" date="2020-07" db="EMBL/GenBank/DDBJ databases">
        <title>Genome sequence and genetic diversity analysis of an under-domesticated orphan crop, white fonio (Digitaria exilis).</title>
        <authorList>
            <person name="Bennetzen J.L."/>
            <person name="Chen S."/>
            <person name="Ma X."/>
            <person name="Wang X."/>
            <person name="Yssel A.E.J."/>
            <person name="Chaluvadi S.R."/>
            <person name="Johnson M."/>
            <person name="Gangashetty P."/>
            <person name="Hamidou F."/>
            <person name="Sanogo M.D."/>
            <person name="Zwaenepoel A."/>
            <person name="Wallace J."/>
            <person name="Van De Peer Y."/>
            <person name="Van Deynze A."/>
        </authorList>
    </citation>
    <scope>NUCLEOTIDE SEQUENCE</scope>
    <source>
        <tissue evidence="8">Leaves</tissue>
    </source>
</reference>
<dbReference type="PANTHER" id="PTHR47186">
    <property type="entry name" value="LEUCINE-RICH REPEAT-CONTAINING PROTEIN 57"/>
    <property type="match status" value="1"/>
</dbReference>
<dbReference type="GO" id="GO:0006952">
    <property type="term" value="P:defense response"/>
    <property type="evidence" value="ECO:0007669"/>
    <property type="project" value="UniProtKB-KW"/>
</dbReference>
<evidence type="ECO:0000256" key="5">
    <source>
        <dbReference type="ARBA" id="ARBA00022821"/>
    </source>
</evidence>
<evidence type="ECO:0000256" key="2">
    <source>
        <dbReference type="ARBA" id="ARBA00022614"/>
    </source>
</evidence>
<evidence type="ECO:0000313" key="9">
    <source>
        <dbReference type="Proteomes" id="UP000636709"/>
    </source>
</evidence>
<evidence type="ECO:0000313" key="8">
    <source>
        <dbReference type="EMBL" id="KAF8668429.1"/>
    </source>
</evidence>
<name>A0A835AZ53_9POAL</name>
<dbReference type="GO" id="GO:0000166">
    <property type="term" value="F:nucleotide binding"/>
    <property type="evidence" value="ECO:0007669"/>
    <property type="project" value="UniProtKB-KW"/>
</dbReference>
<evidence type="ECO:0000256" key="4">
    <source>
        <dbReference type="ARBA" id="ARBA00022741"/>
    </source>
</evidence>
<dbReference type="Gene3D" id="3.80.10.10">
    <property type="entry name" value="Ribonuclease Inhibitor"/>
    <property type="match status" value="1"/>
</dbReference>
<feature type="region of interest" description="Disordered" evidence="6">
    <location>
        <begin position="24"/>
        <end position="76"/>
    </location>
</feature>
<dbReference type="EMBL" id="JACEFO010002276">
    <property type="protein sequence ID" value="KAF8668429.1"/>
    <property type="molecule type" value="Genomic_DNA"/>
</dbReference>
<dbReference type="Pfam" id="PF18052">
    <property type="entry name" value="Rx_N"/>
    <property type="match status" value="1"/>
</dbReference>
<feature type="compositionally biased region" description="Low complexity" evidence="6">
    <location>
        <begin position="47"/>
        <end position="56"/>
    </location>
</feature>
<comment type="caution">
    <text evidence="8">The sequence shown here is derived from an EMBL/GenBank/DDBJ whole genome shotgun (WGS) entry which is preliminary data.</text>
</comment>
<dbReference type="SUPFAM" id="SSF52058">
    <property type="entry name" value="L domain-like"/>
    <property type="match status" value="1"/>
</dbReference>
<evidence type="ECO:0000259" key="7">
    <source>
        <dbReference type="Pfam" id="PF18052"/>
    </source>
</evidence>
<dbReference type="Proteomes" id="UP000636709">
    <property type="component" value="Unassembled WGS sequence"/>
</dbReference>
<feature type="domain" description="Disease resistance N-terminal" evidence="7">
    <location>
        <begin position="70"/>
        <end position="118"/>
    </location>
</feature>
<dbReference type="PANTHER" id="PTHR47186:SF41">
    <property type="entry name" value="OS12G0131701 PROTEIN"/>
    <property type="match status" value="1"/>
</dbReference>
<dbReference type="OrthoDB" id="773208at2759"/>
<accession>A0A835AZ53</accession>
<gene>
    <name evidence="8" type="ORF">HU200_052242</name>
</gene>
<evidence type="ECO:0000256" key="3">
    <source>
        <dbReference type="ARBA" id="ARBA00022737"/>
    </source>
</evidence>
<dbReference type="AlphaFoldDB" id="A0A835AZ53"/>
<comment type="similarity">
    <text evidence="1">Belongs to the disease resistance NB-LRR family.</text>
</comment>
<keyword evidence="2" id="KW-0433">Leucine-rich repeat</keyword>
<dbReference type="InterPro" id="IPR032675">
    <property type="entry name" value="LRR_dom_sf"/>
</dbReference>
<keyword evidence="4" id="KW-0547">Nucleotide-binding</keyword>
<dbReference type="InterPro" id="IPR041118">
    <property type="entry name" value="Rx_N"/>
</dbReference>
<protein>
    <recommendedName>
        <fullName evidence="7">Disease resistance N-terminal domain-containing protein</fullName>
    </recommendedName>
</protein>
<organism evidence="8 9">
    <name type="scientific">Digitaria exilis</name>
    <dbReference type="NCBI Taxonomy" id="1010633"/>
    <lineage>
        <taxon>Eukaryota</taxon>
        <taxon>Viridiplantae</taxon>
        <taxon>Streptophyta</taxon>
        <taxon>Embryophyta</taxon>
        <taxon>Tracheophyta</taxon>
        <taxon>Spermatophyta</taxon>
        <taxon>Magnoliopsida</taxon>
        <taxon>Liliopsida</taxon>
        <taxon>Poales</taxon>
        <taxon>Poaceae</taxon>
        <taxon>PACMAD clade</taxon>
        <taxon>Panicoideae</taxon>
        <taxon>Panicodae</taxon>
        <taxon>Paniceae</taxon>
        <taxon>Anthephorinae</taxon>
        <taxon>Digitaria</taxon>
    </lineage>
</organism>
<keyword evidence="3" id="KW-0677">Repeat</keyword>
<keyword evidence="5" id="KW-0611">Plant defense</keyword>
<evidence type="ECO:0000256" key="6">
    <source>
        <dbReference type="SAM" id="MobiDB-lite"/>
    </source>
</evidence>